<gene>
    <name evidence="1" type="ORF">ATANTOWER_004562</name>
</gene>
<name>A0ABU7BGB2_9TELE</name>
<dbReference type="EMBL" id="JAHUTI010050671">
    <property type="protein sequence ID" value="MED6248759.1"/>
    <property type="molecule type" value="Genomic_DNA"/>
</dbReference>
<keyword evidence="2" id="KW-1185">Reference proteome</keyword>
<dbReference type="Proteomes" id="UP001345963">
    <property type="component" value="Unassembled WGS sequence"/>
</dbReference>
<reference evidence="1 2" key="1">
    <citation type="submission" date="2021-07" db="EMBL/GenBank/DDBJ databases">
        <authorList>
            <person name="Palmer J.M."/>
        </authorList>
    </citation>
    <scope>NUCLEOTIDE SEQUENCE [LARGE SCALE GENOMIC DNA]</scope>
    <source>
        <strain evidence="1 2">AT_MEX2019</strain>
        <tissue evidence="1">Muscle</tissue>
    </source>
</reference>
<sequence>MCFSTRGPPAVGCWAEHSSSCCTSSQVQHVRCNQPGSSKRLEASHSSPECLPSLGYLASTQTPMILCGPTPAVASFLWISGFPFPQLVSTLLHYLSAQNRCRLSPLDFTSAAGKQTTIWIILQHPSSRSPHIAVSLRTRVPVILCINKPHLSDSSSPESFFCMRVRNIPKTMTPTF</sequence>
<organism evidence="1 2">
    <name type="scientific">Ataeniobius toweri</name>
    <dbReference type="NCBI Taxonomy" id="208326"/>
    <lineage>
        <taxon>Eukaryota</taxon>
        <taxon>Metazoa</taxon>
        <taxon>Chordata</taxon>
        <taxon>Craniata</taxon>
        <taxon>Vertebrata</taxon>
        <taxon>Euteleostomi</taxon>
        <taxon>Actinopterygii</taxon>
        <taxon>Neopterygii</taxon>
        <taxon>Teleostei</taxon>
        <taxon>Neoteleostei</taxon>
        <taxon>Acanthomorphata</taxon>
        <taxon>Ovalentaria</taxon>
        <taxon>Atherinomorphae</taxon>
        <taxon>Cyprinodontiformes</taxon>
        <taxon>Goodeidae</taxon>
        <taxon>Ataeniobius</taxon>
    </lineage>
</organism>
<comment type="caution">
    <text evidence="1">The sequence shown here is derived from an EMBL/GenBank/DDBJ whole genome shotgun (WGS) entry which is preliminary data.</text>
</comment>
<proteinExistence type="predicted"/>
<evidence type="ECO:0000313" key="2">
    <source>
        <dbReference type="Proteomes" id="UP001345963"/>
    </source>
</evidence>
<evidence type="ECO:0000313" key="1">
    <source>
        <dbReference type="EMBL" id="MED6248759.1"/>
    </source>
</evidence>
<accession>A0ABU7BGB2</accession>
<protein>
    <submittedName>
        <fullName evidence="1">Uncharacterized protein</fullName>
    </submittedName>
</protein>